<gene>
    <name evidence="2" type="ORF">E4099_17065</name>
</gene>
<evidence type="ECO:0000313" key="3">
    <source>
        <dbReference type="Proteomes" id="UP000297948"/>
    </source>
</evidence>
<keyword evidence="3" id="KW-1185">Reference proteome</keyword>
<evidence type="ECO:0000259" key="1">
    <source>
        <dbReference type="Pfam" id="PF12770"/>
    </source>
</evidence>
<dbReference type="Proteomes" id="UP000297948">
    <property type="component" value="Unassembled WGS sequence"/>
</dbReference>
<sequence length="1014" mass="108419">MLRLAREGTRPADDGHLDILARLGDAFVTRYADRPDADGRTDDIDDAIECYTALLAADPGIALRYAALQWLGDAHSGRFEQGGRHPSDAEAAVHAFHQCLEMLRSPEMVGLLAEPERVRLPDVLAGLGAAVTRLLDSDGDGRDLPAVLATARQVLAELPGPGPAATPCAQMFARLVHLVRERTDLDVDTAMAQEYLSRLTPRTSGYEVAVRAVEEYHRTGDPGPLDVAVEALREITQGMETSGEEGTRHFGALGYALWQRALLAPGSADVDEGIAAFRVAYGQADTESSRDACVQGLCELLVLRYRVSGHLSDLDEAIALHMGTVDRYRDNPRDAPGFAAAATALQRRAEAVGDHRANTMALAMRMLHNRGGEAGTLRSFFDLPYGHLAELASEDVLADSMFLGEVDAVIASSRTRLDGSVGDERAAALHDLVDALHARARAYGGEFADEHIDRLRELTAGLHGLHRGAHEAELGFALHDRFHRNGHAGDLSEALSCLGRAAAVDTVPTLFRLIAAKARGQFSAQAELWEVADEAYGLAIGLLPKIAARHLSHDDHLRQLSQLAGLATDAAAAAIRNGEPVRALELLEQGRGLLIGDILDTQHDLGRLAEVEPSLAEALRDAGDRLATEVDPHLPAPPGVPSVTDRRIGLVREWDRTVAAIRKVPGFSDFLAPPRLWDLVGVAVNGPVITVNVSRFGCDALVLTDGGVAVVPLPDLSDAEVRQRATRFLATLPFAELSPEDEEATAEAQEPLRQTLSWLRDAVVAPVFEHLEAHERVWWIPTGLLAALPLHAAALDRAVSSYAPTIRALRAAQARRPRDAGLTGRVVAIADVPGLPPLPGAAAEATRLADRFPAFGHLSGAAASRAGVLAAFRDVGWVHIACHASSYAAHPVDSALHLSDGPLTAGEVLAARSRQGHLAYLSACETVLVGSALADEVIHLGSAVHAAGFRHVIGTLWRVTAGTATETARLFYRNMPPGLDADQAAQALHTAAVDLRNRYPRLPARWAGYVHIGP</sequence>
<feature type="domain" description="CHAT" evidence="1">
    <location>
        <begin position="754"/>
        <end position="1013"/>
    </location>
</feature>
<dbReference type="InterPro" id="IPR024983">
    <property type="entry name" value="CHAT_dom"/>
</dbReference>
<dbReference type="AlphaFoldDB" id="A0A4Z0H798"/>
<accession>A0A4Z0H798</accession>
<protein>
    <submittedName>
        <fullName evidence="2">CHAT domain-containing protein</fullName>
    </submittedName>
</protein>
<reference evidence="2 3" key="1">
    <citation type="submission" date="2019-03" db="EMBL/GenBank/DDBJ databases">
        <authorList>
            <person name="Gonzalez-Pimentel J.L."/>
        </authorList>
    </citation>
    <scope>NUCLEOTIDE SEQUENCE [LARGE SCALE GENOMIC DNA]</scope>
    <source>
        <strain evidence="2 3">JCM 31289</strain>
    </source>
</reference>
<comment type="caution">
    <text evidence="2">The sequence shown here is derived from an EMBL/GenBank/DDBJ whole genome shotgun (WGS) entry which is preliminary data.</text>
</comment>
<proteinExistence type="predicted"/>
<organism evidence="2 3">
    <name type="scientific">Streptomyces palmae</name>
    <dbReference type="NCBI Taxonomy" id="1701085"/>
    <lineage>
        <taxon>Bacteria</taxon>
        <taxon>Bacillati</taxon>
        <taxon>Actinomycetota</taxon>
        <taxon>Actinomycetes</taxon>
        <taxon>Kitasatosporales</taxon>
        <taxon>Streptomycetaceae</taxon>
        <taxon>Streptomyces</taxon>
    </lineage>
</organism>
<dbReference type="EMBL" id="SRID01000150">
    <property type="protein sequence ID" value="TGB07410.1"/>
    <property type="molecule type" value="Genomic_DNA"/>
</dbReference>
<name>A0A4Z0H798_9ACTN</name>
<evidence type="ECO:0000313" key="2">
    <source>
        <dbReference type="EMBL" id="TGB07410.1"/>
    </source>
</evidence>
<dbReference type="RefSeq" id="WP_135339931.1">
    <property type="nucleotide sequence ID" value="NZ_JBHLTX010000014.1"/>
</dbReference>
<dbReference type="Pfam" id="PF12770">
    <property type="entry name" value="CHAT"/>
    <property type="match status" value="1"/>
</dbReference>
<dbReference type="OrthoDB" id="3206999at2"/>